<dbReference type="EMBL" id="AXCR01000011">
    <property type="protein sequence ID" value="KJR81247.1"/>
    <property type="molecule type" value="Genomic_DNA"/>
</dbReference>
<evidence type="ECO:0000256" key="1">
    <source>
        <dbReference type="SAM" id="MobiDB-lite"/>
    </source>
</evidence>
<accession>A0A0F2LUV4</accession>
<proteinExistence type="predicted"/>
<gene>
    <name evidence="3" type="ORF">SPSK_01123</name>
</gene>
<dbReference type="GeneID" id="27663331"/>
<evidence type="ECO:0000313" key="3">
    <source>
        <dbReference type="EMBL" id="KJR81247.1"/>
    </source>
</evidence>
<dbReference type="VEuPathDB" id="FungiDB:SPSK_01123"/>
<dbReference type="OrthoDB" id="10395424at2759"/>
<feature type="region of interest" description="Disordered" evidence="1">
    <location>
        <begin position="131"/>
        <end position="150"/>
    </location>
</feature>
<dbReference type="AlphaFoldDB" id="A0A0F2LUV4"/>
<evidence type="ECO:0000313" key="4">
    <source>
        <dbReference type="Proteomes" id="UP000033710"/>
    </source>
</evidence>
<organism evidence="3 4">
    <name type="scientific">Sporothrix schenckii 1099-18</name>
    <dbReference type="NCBI Taxonomy" id="1397361"/>
    <lineage>
        <taxon>Eukaryota</taxon>
        <taxon>Fungi</taxon>
        <taxon>Dikarya</taxon>
        <taxon>Ascomycota</taxon>
        <taxon>Pezizomycotina</taxon>
        <taxon>Sordariomycetes</taxon>
        <taxon>Sordariomycetidae</taxon>
        <taxon>Ophiostomatales</taxon>
        <taxon>Ophiostomataceae</taxon>
        <taxon>Sporothrix</taxon>
    </lineage>
</organism>
<feature type="chain" id="PRO_5002454733" evidence="2">
    <location>
        <begin position="21"/>
        <end position="459"/>
    </location>
</feature>
<reference evidence="3 4" key="1">
    <citation type="journal article" date="2014" name="BMC Genomics">
        <title>Comparative genomics of the major fungal agents of human and animal Sporotrichosis: Sporothrix schenckii and Sporothrix brasiliensis.</title>
        <authorList>
            <person name="Teixeira M.M."/>
            <person name="de Almeida L.G."/>
            <person name="Kubitschek-Barreira P."/>
            <person name="Alves F.L."/>
            <person name="Kioshima E.S."/>
            <person name="Abadio A.K."/>
            <person name="Fernandes L."/>
            <person name="Derengowski L.S."/>
            <person name="Ferreira K.S."/>
            <person name="Souza R.C."/>
            <person name="Ruiz J.C."/>
            <person name="de Andrade N.C."/>
            <person name="Paes H.C."/>
            <person name="Nicola A.M."/>
            <person name="Albuquerque P."/>
            <person name="Gerber A.L."/>
            <person name="Martins V.P."/>
            <person name="Peconick L.D."/>
            <person name="Neto A.V."/>
            <person name="Chaucanez C.B."/>
            <person name="Silva P.A."/>
            <person name="Cunha O.L."/>
            <person name="de Oliveira F.F."/>
            <person name="dos Santos T.C."/>
            <person name="Barros A.L."/>
            <person name="Soares M.A."/>
            <person name="de Oliveira L.M."/>
            <person name="Marini M.M."/>
            <person name="Villalobos-Duno H."/>
            <person name="Cunha M.M."/>
            <person name="de Hoog S."/>
            <person name="da Silveira J.F."/>
            <person name="Henrissat B."/>
            <person name="Nino-Vega G.A."/>
            <person name="Cisalpino P.S."/>
            <person name="Mora-Montes H.M."/>
            <person name="Almeida S.R."/>
            <person name="Stajich J.E."/>
            <person name="Lopes-Bezerra L.M."/>
            <person name="Vasconcelos A.T."/>
            <person name="Felipe M.S."/>
        </authorList>
    </citation>
    <scope>NUCLEOTIDE SEQUENCE [LARGE SCALE GENOMIC DNA]</scope>
    <source>
        <strain evidence="3 4">1099-18</strain>
    </source>
</reference>
<comment type="caution">
    <text evidence="3">The sequence shown here is derived from an EMBL/GenBank/DDBJ whole genome shotgun (WGS) entry which is preliminary data.</text>
</comment>
<protein>
    <submittedName>
        <fullName evidence="3">Uncharacterized protein</fullName>
    </submittedName>
</protein>
<dbReference type="KEGG" id="ssck:SPSK_01123"/>
<dbReference type="RefSeq" id="XP_016583923.1">
    <property type="nucleotide sequence ID" value="XM_016728054.1"/>
</dbReference>
<keyword evidence="2" id="KW-0732">Signal</keyword>
<reference evidence="3 4" key="2">
    <citation type="journal article" date="2015" name="Eukaryot. Cell">
        <title>Asexual propagation of a virulent clone complex in a human and feline outbreak of sporotrichosis.</title>
        <authorList>
            <person name="Teixeira Mde M."/>
            <person name="Rodrigues A.M."/>
            <person name="Tsui C.K."/>
            <person name="de Almeida L.G."/>
            <person name="Van Diepeningen A.D."/>
            <person name="van den Ende B.G."/>
            <person name="Fernandes G.F."/>
            <person name="Kano R."/>
            <person name="Hamelin R.C."/>
            <person name="Lopes-Bezerra L.M."/>
            <person name="Vasconcelos A.T."/>
            <person name="de Hoog S."/>
            <person name="de Camargo Z.P."/>
            <person name="Felipe M.S."/>
        </authorList>
    </citation>
    <scope>NUCLEOTIDE SEQUENCE [LARGE SCALE GENOMIC DNA]</scope>
    <source>
        <strain evidence="3 4">1099-18</strain>
    </source>
</reference>
<dbReference type="Proteomes" id="UP000033710">
    <property type="component" value="Unassembled WGS sequence"/>
</dbReference>
<evidence type="ECO:0000256" key="2">
    <source>
        <dbReference type="SAM" id="SignalP"/>
    </source>
</evidence>
<feature type="compositionally biased region" description="Low complexity" evidence="1">
    <location>
        <begin position="131"/>
        <end position="141"/>
    </location>
</feature>
<feature type="signal peptide" evidence="2">
    <location>
        <begin position="1"/>
        <end position="20"/>
    </location>
</feature>
<name>A0A0F2LUV4_SPOSC</name>
<sequence length="459" mass="48015">MRSLASLLVVAGFAQRFVSASVCRPNLCKQAIELQPNGIEECSSFLLTTVILPTQTDYVTPSSVVTKTHTHTISETEISSRTESFQPSVAIWSTYTSVDLINSVTHTTTKQITTTTTTKFTKTTTTALSTTTSTTTTMTTTRNGGGGGGGHKRFVAPAFVALEEDPQPQTIVPSETPEYAGVCLYVNRYSRNCISLGATPSITTIVPPNDSEVLSSTKLSTASADVSVYVSTTLTKTTTTTLPSLHSTTTAIRTSTTVISTSTSTTYTKTDVQTTKAILTSTIGTTTTTTTKATASPTPYLMKVASQSFSSGSAPNVVGAYVDWITPGGTSALSSFPYSYALGFVNGVANGNLFVITAAGDLAVIVRSYPSTGQVNTQLVLTVVDGGYVVPTLSPAAGAQIVSCTLSHSGSTASLANCNYNLYTVTWTSTNGKSLTIMVATQDPSPPGQLTFQLTATSY</sequence>